<feature type="region of interest" description="Disordered" evidence="1">
    <location>
        <begin position="138"/>
        <end position="161"/>
    </location>
</feature>
<feature type="domain" description="FHA" evidence="2">
    <location>
        <begin position="39"/>
        <end position="99"/>
    </location>
</feature>
<feature type="compositionally biased region" description="Acidic residues" evidence="1">
    <location>
        <begin position="598"/>
        <end position="613"/>
    </location>
</feature>
<dbReference type="STRING" id="56646.A0A2L2TNC2"/>
<keyword evidence="4" id="KW-1185">Reference proteome</keyword>
<dbReference type="AlphaFoldDB" id="A0A2L2TNC2"/>
<protein>
    <recommendedName>
        <fullName evidence="2">FHA domain-containing protein</fullName>
    </recommendedName>
</protein>
<reference evidence="4" key="1">
    <citation type="submission" date="2014-10" db="EMBL/GenBank/DDBJ databases">
        <authorList>
            <person name="King R."/>
        </authorList>
    </citation>
    <scope>NUCLEOTIDE SEQUENCE [LARGE SCALE GENOMIC DNA]</scope>
    <source>
        <strain evidence="4">A3/5</strain>
    </source>
</reference>
<dbReference type="Proteomes" id="UP000245910">
    <property type="component" value="Chromosome I"/>
</dbReference>
<dbReference type="SMART" id="SM00240">
    <property type="entry name" value="FHA"/>
    <property type="match status" value="1"/>
</dbReference>
<feature type="compositionally biased region" description="Low complexity" evidence="1">
    <location>
        <begin position="273"/>
        <end position="285"/>
    </location>
</feature>
<feature type="compositionally biased region" description="Acidic residues" evidence="1">
    <location>
        <begin position="298"/>
        <end position="313"/>
    </location>
</feature>
<dbReference type="InterPro" id="IPR000253">
    <property type="entry name" value="FHA_dom"/>
</dbReference>
<organism evidence="3 4">
    <name type="scientific">Fusarium venenatum</name>
    <dbReference type="NCBI Taxonomy" id="56646"/>
    <lineage>
        <taxon>Eukaryota</taxon>
        <taxon>Fungi</taxon>
        <taxon>Dikarya</taxon>
        <taxon>Ascomycota</taxon>
        <taxon>Pezizomycotina</taxon>
        <taxon>Sordariomycetes</taxon>
        <taxon>Hypocreomycetidae</taxon>
        <taxon>Hypocreales</taxon>
        <taxon>Nectriaceae</taxon>
        <taxon>Fusarium</taxon>
    </lineage>
</organism>
<dbReference type="Gene3D" id="2.60.200.20">
    <property type="match status" value="1"/>
</dbReference>
<dbReference type="InterPro" id="IPR008984">
    <property type="entry name" value="SMAD_FHA_dom_sf"/>
</dbReference>
<sequence length="676" mass="74686">MAVPEYRDEVLIILSSVNPPPNFAFKKRHIFLSKKSPTIQIGRTSKRKTSLEAGKSNAWFDSAVMSRKHALLTFDPETQKVYIKDTDSLHGTYKNDVRLNINEDTEISTGDKIMLGTSIDRGMEKYPPTTIEATLRFGPLSPETRGNSFRVPDDTDCEDISSDEDQVQNSCEMLYARQFRPAHRTSALNNAPIDLTGDEDRSLPSNLCVDAPRLQPVLTLPRLEKHLSQPEHLSQPVSDDDGIILYDYSEDEDEEMGEDPQVDQSAFKETDNVFSVPHSDSSSVSDVEDNRDSASVDDGFDEHDEFEEEEDLADFTPSVNNDEKVTGDNPAQASSANNDTPKQQKINVIEDQTTNVFSPPDFSHRAAPGKASFNRMDELYPLSPMPNTAPASSQMLPSISDWANKSFTFESYPPKVAVEAMARKTGKPEFFEAREINKANVGINYGPWSPPLDHFPTAAPCHMQSLKATDRLTQIPQIPQIDRVDQLSLSDLTASGARFINSPEGPFHQVKPEITTQEPVLDETSAFSFEQSKKPCDVDGPIADALAEALAPQKKHQEDVTLEGEAQILTAAENKDEAAKETKELSETPNSSKRNAEEISELTAEEEIIESDEPLIPQQATCRPSKRTAGSIRREEHAAVAPPPPKRLRRMAEVVGYATLGGFAVMSALIATAPAL</sequence>
<dbReference type="SUPFAM" id="SSF49879">
    <property type="entry name" value="SMAD/FHA domain"/>
    <property type="match status" value="1"/>
</dbReference>
<feature type="compositionally biased region" description="Polar residues" evidence="1">
    <location>
        <begin position="329"/>
        <end position="344"/>
    </location>
</feature>
<evidence type="ECO:0000259" key="2">
    <source>
        <dbReference type="PROSITE" id="PS50006"/>
    </source>
</evidence>
<dbReference type="EMBL" id="LN649229">
    <property type="protein sequence ID" value="CEI67191.1"/>
    <property type="molecule type" value="Genomic_DNA"/>
</dbReference>
<dbReference type="Pfam" id="PF00498">
    <property type="entry name" value="FHA"/>
    <property type="match status" value="1"/>
</dbReference>
<feature type="region of interest" description="Disordered" evidence="1">
    <location>
        <begin position="273"/>
        <end position="344"/>
    </location>
</feature>
<evidence type="ECO:0000313" key="3">
    <source>
        <dbReference type="EMBL" id="CEI67191.1"/>
    </source>
</evidence>
<evidence type="ECO:0000313" key="4">
    <source>
        <dbReference type="Proteomes" id="UP000245910"/>
    </source>
</evidence>
<proteinExistence type="predicted"/>
<evidence type="ECO:0000256" key="1">
    <source>
        <dbReference type="SAM" id="MobiDB-lite"/>
    </source>
</evidence>
<dbReference type="PROSITE" id="PS50006">
    <property type="entry name" value="FHA_DOMAIN"/>
    <property type="match status" value="1"/>
</dbReference>
<accession>A0A2L2TNC2</accession>
<feature type="compositionally biased region" description="Basic and acidic residues" evidence="1">
    <location>
        <begin position="573"/>
        <end position="586"/>
    </location>
</feature>
<feature type="region of interest" description="Disordered" evidence="1">
    <location>
        <begin position="572"/>
        <end position="645"/>
    </location>
</feature>
<name>A0A2L2TNC2_9HYPO</name>